<feature type="compositionally biased region" description="Polar residues" evidence="15">
    <location>
        <begin position="1"/>
        <end position="15"/>
    </location>
</feature>
<dbReference type="GO" id="GO:0005829">
    <property type="term" value="C:cytosol"/>
    <property type="evidence" value="ECO:0007669"/>
    <property type="project" value="UniProtKB-SubCell"/>
</dbReference>
<dbReference type="Pfam" id="PF00076">
    <property type="entry name" value="RRM_1"/>
    <property type="match status" value="1"/>
</dbReference>
<dbReference type="FunFam" id="3.30.70.330:FF:000524">
    <property type="entry name" value="RNA-binding motif protein 38"/>
    <property type="match status" value="1"/>
</dbReference>
<evidence type="ECO:0000256" key="1">
    <source>
        <dbReference type="ARBA" id="ARBA00004123"/>
    </source>
</evidence>
<evidence type="ECO:0000256" key="5">
    <source>
        <dbReference type="ARBA" id="ARBA00022782"/>
    </source>
</evidence>
<evidence type="ECO:0000256" key="11">
    <source>
        <dbReference type="ARBA" id="ARBA00041483"/>
    </source>
</evidence>
<evidence type="ECO:0000256" key="9">
    <source>
        <dbReference type="ARBA" id="ARBA00038117"/>
    </source>
</evidence>
<evidence type="ECO:0000313" key="17">
    <source>
        <dbReference type="EMBL" id="KAK1337148.1"/>
    </source>
</evidence>
<dbReference type="SMART" id="SM00360">
    <property type="entry name" value="RRM"/>
    <property type="match status" value="1"/>
</dbReference>
<keyword evidence="8" id="KW-0539">Nucleus</keyword>
<feature type="compositionally biased region" description="Low complexity" evidence="15">
    <location>
        <begin position="52"/>
        <end position="67"/>
    </location>
</feature>
<evidence type="ECO:0000313" key="18">
    <source>
        <dbReference type="Proteomes" id="UP001177744"/>
    </source>
</evidence>
<dbReference type="GO" id="GO:0008380">
    <property type="term" value="P:RNA splicing"/>
    <property type="evidence" value="ECO:0007669"/>
    <property type="project" value="UniProtKB-KW"/>
</dbReference>
<dbReference type="InterPro" id="IPR050886">
    <property type="entry name" value="RNA-binding_reg"/>
</dbReference>
<gene>
    <name evidence="17" type="ORF">QTO34_001770</name>
</gene>
<comment type="similarity">
    <text evidence="9">Belongs to the RBM38 family.</text>
</comment>
<keyword evidence="4" id="KW-0507">mRNA processing</keyword>
<evidence type="ECO:0000256" key="8">
    <source>
        <dbReference type="ARBA" id="ARBA00023242"/>
    </source>
</evidence>
<name>A0AA40HTN9_CNENI</name>
<evidence type="ECO:0000256" key="3">
    <source>
        <dbReference type="ARBA" id="ARBA00022490"/>
    </source>
</evidence>
<evidence type="ECO:0000256" key="15">
    <source>
        <dbReference type="SAM" id="MobiDB-lite"/>
    </source>
</evidence>
<dbReference type="PANTHER" id="PTHR48024">
    <property type="entry name" value="GEO13361P1-RELATED"/>
    <property type="match status" value="1"/>
</dbReference>
<protein>
    <recommendedName>
        <fullName evidence="10">RNA-binding protein 38</fullName>
    </recommendedName>
    <alternativeName>
        <fullName evidence="11">RNA-binding motif protein 38</fullName>
    </alternativeName>
    <alternativeName>
        <fullName evidence="13">RNA-binding region-containing protein 1</fullName>
    </alternativeName>
    <alternativeName>
        <fullName evidence="12">ssDNA-binding protein SEB4</fullName>
    </alternativeName>
</protein>
<keyword evidence="7" id="KW-0508">mRNA splicing</keyword>
<sequence length="341" mass="35689">MRGLRQQTPPQSFPTRSGRGGAGPGLRFPADPARQGPNGGGPEAVWGRSRLQSPGAGAGAQSARSAGWSAAQPSAACTAGAALEWTGPEAPLLPSSLPAAAHARIPARPGSVGRRAPPMLLQPAPCAPSAGFPRPPAAPGAMHGSQKDTTFTKIFVGGLPYHTTDASLRKYFEGFGDIEEAVVITDRQTGKSRGYGFVTMADRAAAERACKDPNPNIDGRKANVNLAYLGAKPRSLHSGFAIGVQQLHPTLIQRTYGLTPHYIYPQAIVQPSVYTPASPAYTQYPPATYDQYPYAASPASVTSFVGYSYPAAVPPGLSASAPTGTTFVQYQPPQLQPDRMQ</sequence>
<evidence type="ECO:0000256" key="7">
    <source>
        <dbReference type="ARBA" id="ARBA00023187"/>
    </source>
</evidence>
<dbReference type="PANTHER" id="PTHR48024:SF28">
    <property type="entry name" value="RNA-BINDING PROTEIN 38"/>
    <property type="match status" value="1"/>
</dbReference>
<dbReference type="GO" id="GO:0030154">
    <property type="term" value="P:cell differentiation"/>
    <property type="evidence" value="ECO:0007669"/>
    <property type="project" value="UniProtKB-KW"/>
</dbReference>
<accession>A0AA40HTN9</accession>
<dbReference type="InterPro" id="IPR035979">
    <property type="entry name" value="RBD_domain_sf"/>
</dbReference>
<dbReference type="AlphaFoldDB" id="A0AA40HTN9"/>
<feature type="region of interest" description="Disordered" evidence="15">
    <location>
        <begin position="108"/>
        <end position="145"/>
    </location>
</feature>
<dbReference type="GO" id="GO:0005634">
    <property type="term" value="C:nucleus"/>
    <property type="evidence" value="ECO:0007669"/>
    <property type="project" value="UniProtKB-SubCell"/>
</dbReference>
<feature type="domain" description="RRM" evidence="16">
    <location>
        <begin position="152"/>
        <end position="229"/>
    </location>
</feature>
<dbReference type="Gene3D" id="3.30.70.330">
    <property type="match status" value="1"/>
</dbReference>
<reference evidence="17" key="1">
    <citation type="submission" date="2023-06" db="EMBL/GenBank/DDBJ databases">
        <title>Reference genome for the Northern bat (Eptesicus nilssonii), a most northern bat species.</title>
        <authorList>
            <person name="Laine V.N."/>
            <person name="Pulliainen A.T."/>
            <person name="Lilley T.M."/>
        </authorList>
    </citation>
    <scope>NUCLEOTIDE SEQUENCE</scope>
    <source>
        <strain evidence="17">BLF_Eptnil</strain>
        <tissue evidence="17">Kidney</tissue>
    </source>
</reference>
<organism evidence="17 18">
    <name type="scientific">Cnephaeus nilssonii</name>
    <name type="common">Northern bat</name>
    <name type="synonym">Eptesicus nilssonii</name>
    <dbReference type="NCBI Taxonomy" id="3371016"/>
    <lineage>
        <taxon>Eukaryota</taxon>
        <taxon>Metazoa</taxon>
        <taxon>Chordata</taxon>
        <taxon>Craniata</taxon>
        <taxon>Vertebrata</taxon>
        <taxon>Euteleostomi</taxon>
        <taxon>Mammalia</taxon>
        <taxon>Eutheria</taxon>
        <taxon>Laurasiatheria</taxon>
        <taxon>Chiroptera</taxon>
        <taxon>Yangochiroptera</taxon>
        <taxon>Vespertilionidae</taxon>
        <taxon>Cnephaeus</taxon>
    </lineage>
</organism>
<dbReference type="CDD" id="cd12384">
    <property type="entry name" value="RRM_RBM24_RBM38_like"/>
    <property type="match status" value="1"/>
</dbReference>
<comment type="caution">
    <text evidence="17">The sequence shown here is derived from an EMBL/GenBank/DDBJ whole genome shotgun (WGS) entry which is preliminary data.</text>
</comment>
<evidence type="ECO:0000256" key="4">
    <source>
        <dbReference type="ARBA" id="ARBA00022664"/>
    </source>
</evidence>
<dbReference type="GO" id="GO:0006397">
    <property type="term" value="P:mRNA processing"/>
    <property type="evidence" value="ECO:0007669"/>
    <property type="project" value="UniProtKB-KW"/>
</dbReference>
<dbReference type="InterPro" id="IPR012677">
    <property type="entry name" value="Nucleotide-bd_a/b_plait_sf"/>
</dbReference>
<proteinExistence type="inferred from homology"/>
<dbReference type="PROSITE" id="PS50102">
    <property type="entry name" value="RRM"/>
    <property type="match status" value="1"/>
</dbReference>
<evidence type="ECO:0000256" key="12">
    <source>
        <dbReference type="ARBA" id="ARBA00078737"/>
    </source>
</evidence>
<dbReference type="GO" id="GO:0003730">
    <property type="term" value="F:mRNA 3'-UTR binding"/>
    <property type="evidence" value="ECO:0007669"/>
    <property type="project" value="TreeGrafter"/>
</dbReference>
<keyword evidence="3" id="KW-0963">Cytoplasm</keyword>
<evidence type="ECO:0000259" key="16">
    <source>
        <dbReference type="PROSITE" id="PS50102"/>
    </source>
</evidence>
<evidence type="ECO:0000256" key="2">
    <source>
        <dbReference type="ARBA" id="ARBA00004514"/>
    </source>
</evidence>
<feature type="region of interest" description="Disordered" evidence="15">
    <location>
        <begin position="1"/>
        <end position="67"/>
    </location>
</feature>
<keyword evidence="5" id="KW-0221">Differentiation</keyword>
<dbReference type="GO" id="GO:0043484">
    <property type="term" value="P:regulation of RNA splicing"/>
    <property type="evidence" value="ECO:0007669"/>
    <property type="project" value="TreeGrafter"/>
</dbReference>
<comment type="subcellular location">
    <subcellularLocation>
        <location evidence="2">Cytoplasm</location>
        <location evidence="2">Cytosol</location>
    </subcellularLocation>
    <subcellularLocation>
        <location evidence="1">Nucleus</location>
    </subcellularLocation>
</comment>
<evidence type="ECO:0000256" key="10">
    <source>
        <dbReference type="ARBA" id="ARBA00039528"/>
    </source>
</evidence>
<dbReference type="InterPro" id="IPR000504">
    <property type="entry name" value="RRM_dom"/>
</dbReference>
<evidence type="ECO:0000256" key="13">
    <source>
        <dbReference type="ARBA" id="ARBA00079967"/>
    </source>
</evidence>
<dbReference type="EMBL" id="JAULJE010000011">
    <property type="protein sequence ID" value="KAK1337148.1"/>
    <property type="molecule type" value="Genomic_DNA"/>
</dbReference>
<dbReference type="SUPFAM" id="SSF54928">
    <property type="entry name" value="RNA-binding domain, RBD"/>
    <property type="match status" value="1"/>
</dbReference>
<evidence type="ECO:0000256" key="6">
    <source>
        <dbReference type="ARBA" id="ARBA00022884"/>
    </source>
</evidence>
<keyword evidence="6 14" id="KW-0694">RNA-binding</keyword>
<keyword evidence="18" id="KW-1185">Reference proteome</keyword>
<evidence type="ECO:0000256" key="14">
    <source>
        <dbReference type="PROSITE-ProRule" id="PRU00176"/>
    </source>
</evidence>
<dbReference type="Proteomes" id="UP001177744">
    <property type="component" value="Unassembled WGS sequence"/>
</dbReference>